<dbReference type="Pfam" id="PF13450">
    <property type="entry name" value="NAD_binding_8"/>
    <property type="match status" value="1"/>
</dbReference>
<sequence length="237" mass="27539">MFIFLYVSFKILKRGSGSDTGNCFLKMICSGKSVDPPLSTEQIYSILRDRFNPSIVDEKWDVIVIGSGLSGLTVAKVLAAAGRKVLVLEQHDRAGGSCHTFKLNNFEFDVGQFFHSFKFYLRSKKKRIIIGKRYYGRTSGNTVHFRDQLKLWFPEEADSIESYFNYVLKCFNINFWWLIGVKFIPLFFVHLLSKFNFINFFTKLFHYCELNLLDVMKSYGLSAEVRAIISYYFVNYG</sequence>
<keyword evidence="7" id="KW-1133">Transmembrane helix</keyword>
<evidence type="ECO:0000313" key="9">
    <source>
        <dbReference type="WBParaSite" id="EEL_0000679301-mRNA-1"/>
    </source>
</evidence>
<evidence type="ECO:0000256" key="7">
    <source>
        <dbReference type="SAM" id="Phobius"/>
    </source>
</evidence>
<keyword evidence="7" id="KW-0472">Membrane</keyword>
<organism evidence="8 9">
    <name type="scientific">Elaeophora elaphi</name>
    <dbReference type="NCBI Taxonomy" id="1147741"/>
    <lineage>
        <taxon>Eukaryota</taxon>
        <taxon>Metazoa</taxon>
        <taxon>Ecdysozoa</taxon>
        <taxon>Nematoda</taxon>
        <taxon>Chromadorea</taxon>
        <taxon>Rhabditida</taxon>
        <taxon>Spirurina</taxon>
        <taxon>Spiruromorpha</taxon>
        <taxon>Filarioidea</taxon>
        <taxon>Onchocercidae</taxon>
        <taxon>Elaeophora</taxon>
    </lineage>
</organism>
<keyword evidence="2" id="KW-0285">Flavoprotein</keyword>
<dbReference type="Proteomes" id="UP000050640">
    <property type="component" value="Unplaced"/>
</dbReference>
<keyword evidence="5" id="KW-0521">NADP</keyword>
<dbReference type="AlphaFoldDB" id="A0A0R3RX57"/>
<dbReference type="Gene3D" id="3.50.50.60">
    <property type="entry name" value="FAD/NAD(P)-binding domain"/>
    <property type="match status" value="1"/>
</dbReference>
<evidence type="ECO:0000256" key="5">
    <source>
        <dbReference type="ARBA" id="ARBA00022857"/>
    </source>
</evidence>
<keyword evidence="7" id="KW-0812">Transmembrane</keyword>
<protein>
    <submittedName>
        <fullName evidence="9">Amino_oxidase domain-containing protein</fullName>
    </submittedName>
</protein>
<keyword evidence="6" id="KW-0520">NAD</keyword>
<keyword evidence="8" id="KW-1185">Reference proteome</keyword>
<dbReference type="PANTHER" id="PTHR46091">
    <property type="entry name" value="BLR7054 PROTEIN"/>
    <property type="match status" value="1"/>
</dbReference>
<dbReference type="SUPFAM" id="SSF51905">
    <property type="entry name" value="FAD/NAD(P)-binding domain"/>
    <property type="match status" value="1"/>
</dbReference>
<proteinExistence type="inferred from homology"/>
<evidence type="ECO:0000313" key="8">
    <source>
        <dbReference type="Proteomes" id="UP000050640"/>
    </source>
</evidence>
<reference evidence="9" key="1">
    <citation type="submission" date="2017-02" db="UniProtKB">
        <authorList>
            <consortium name="WormBaseParasite"/>
        </authorList>
    </citation>
    <scope>IDENTIFICATION</scope>
</reference>
<dbReference type="InterPro" id="IPR036188">
    <property type="entry name" value="FAD/NAD-bd_sf"/>
</dbReference>
<dbReference type="WBParaSite" id="EEL_0000679301-mRNA-1">
    <property type="protein sequence ID" value="EEL_0000679301-mRNA-1"/>
    <property type="gene ID" value="EEL_0000679301"/>
</dbReference>
<evidence type="ECO:0000256" key="1">
    <source>
        <dbReference type="ARBA" id="ARBA00005855"/>
    </source>
</evidence>
<evidence type="ECO:0000256" key="2">
    <source>
        <dbReference type="ARBA" id="ARBA00022630"/>
    </source>
</evidence>
<name>A0A0R3RX57_9BILA</name>
<comment type="similarity">
    <text evidence="1">Belongs to the carotenoid/retinoid oxidoreductase family. CrtISO subfamily.</text>
</comment>
<dbReference type="STRING" id="1147741.A0A0R3RX57"/>
<keyword evidence="4" id="KW-0274">FAD</keyword>
<feature type="transmembrane region" description="Helical" evidence="7">
    <location>
        <begin position="175"/>
        <end position="193"/>
    </location>
</feature>
<accession>A0A0R3RX57</accession>
<evidence type="ECO:0000256" key="3">
    <source>
        <dbReference type="ARBA" id="ARBA00022729"/>
    </source>
</evidence>
<keyword evidence="3" id="KW-0732">Signal</keyword>
<evidence type="ECO:0000256" key="6">
    <source>
        <dbReference type="ARBA" id="ARBA00023027"/>
    </source>
</evidence>
<evidence type="ECO:0000256" key="4">
    <source>
        <dbReference type="ARBA" id="ARBA00022827"/>
    </source>
</evidence>
<dbReference type="InterPro" id="IPR052206">
    <property type="entry name" value="Retinol_saturase"/>
</dbReference>
<dbReference type="PANTHER" id="PTHR46091:SF3">
    <property type="entry name" value="AMINE OXIDASE DOMAIN-CONTAINING PROTEIN"/>
    <property type="match status" value="1"/>
</dbReference>